<dbReference type="GO" id="GO:0008237">
    <property type="term" value="F:metallopeptidase activity"/>
    <property type="evidence" value="ECO:0007669"/>
    <property type="project" value="InterPro"/>
</dbReference>
<dbReference type="PANTHER" id="PTHR45726">
    <property type="entry name" value="LEUKOTRIENE A-4 HYDROLASE"/>
    <property type="match status" value="1"/>
</dbReference>
<feature type="transmembrane region" description="Helical" evidence="4">
    <location>
        <begin position="7"/>
        <end position="26"/>
    </location>
</feature>
<keyword evidence="2" id="KW-0862">Zinc</keyword>
<dbReference type="GO" id="GO:0008270">
    <property type="term" value="F:zinc ion binding"/>
    <property type="evidence" value="ECO:0007669"/>
    <property type="project" value="InterPro"/>
</dbReference>
<feature type="domain" description="Peptidase M1 membrane alanine aminopeptidase" evidence="5">
    <location>
        <begin position="351"/>
        <end position="534"/>
    </location>
</feature>
<feature type="binding site" evidence="2">
    <location>
        <position position="400"/>
    </location>
    <ligand>
        <name>Zn(2+)</name>
        <dbReference type="ChEBI" id="CHEBI:29105"/>
        <note>catalytic</note>
    </ligand>
</feature>
<dbReference type="InterPro" id="IPR027268">
    <property type="entry name" value="Peptidase_M4/M1_CTD_sf"/>
</dbReference>
<gene>
    <name evidence="6" type="ORF">GNP95_24760</name>
</gene>
<name>A0A7X2Z5Z7_9BACL</name>
<dbReference type="AlphaFoldDB" id="A0A7X2Z5Z7"/>
<dbReference type="PANTHER" id="PTHR45726:SF3">
    <property type="entry name" value="LEUKOTRIENE A-4 HYDROLASE"/>
    <property type="match status" value="1"/>
</dbReference>
<dbReference type="EMBL" id="WNZW01000021">
    <property type="protein sequence ID" value="MUG48157.1"/>
    <property type="molecule type" value="Genomic_DNA"/>
</dbReference>
<feature type="binding site" evidence="2">
    <location>
        <position position="423"/>
    </location>
    <ligand>
        <name>Zn(2+)</name>
        <dbReference type="ChEBI" id="CHEBI:29105"/>
        <note>catalytic</note>
    </ligand>
</feature>
<dbReference type="InterPro" id="IPR034015">
    <property type="entry name" value="M1_LTA4H"/>
</dbReference>
<evidence type="ECO:0000313" key="6">
    <source>
        <dbReference type="EMBL" id="MUG48157.1"/>
    </source>
</evidence>
<feature type="active site" description="Proton acceptor" evidence="1">
    <location>
        <position position="401"/>
    </location>
</feature>
<evidence type="ECO:0000256" key="4">
    <source>
        <dbReference type="SAM" id="Phobius"/>
    </source>
</evidence>
<dbReference type="InterPro" id="IPR014782">
    <property type="entry name" value="Peptidase_M1_dom"/>
</dbReference>
<evidence type="ECO:0000256" key="3">
    <source>
        <dbReference type="SAM" id="MobiDB-lite"/>
    </source>
</evidence>
<dbReference type="OrthoDB" id="9814383at2"/>
<dbReference type="Gene3D" id="1.10.390.10">
    <property type="entry name" value="Neutral Protease Domain 2"/>
    <property type="match status" value="1"/>
</dbReference>
<feature type="region of interest" description="Disordered" evidence="3">
    <location>
        <begin position="35"/>
        <end position="60"/>
    </location>
</feature>
<evidence type="ECO:0000259" key="5">
    <source>
        <dbReference type="Pfam" id="PF01433"/>
    </source>
</evidence>
<keyword evidence="4" id="KW-0812">Transmembrane</keyword>
<evidence type="ECO:0000256" key="2">
    <source>
        <dbReference type="PIRSR" id="PIRSR634015-3"/>
    </source>
</evidence>
<feature type="active site" description="Proton donor" evidence="1">
    <location>
        <position position="475"/>
    </location>
</feature>
<reference evidence="6 7" key="1">
    <citation type="submission" date="2019-11" db="EMBL/GenBank/DDBJ databases">
        <title>Draft genome sequences of five Paenibacillus species of dairy origin.</title>
        <authorList>
            <person name="Olajide A.M."/>
            <person name="Chen S."/>
            <person name="Lapointe G."/>
        </authorList>
    </citation>
    <scope>NUCLEOTIDE SEQUENCE [LARGE SCALE GENOMIC DNA]</scope>
    <source>
        <strain evidence="6 7">12CR55</strain>
    </source>
</reference>
<organism evidence="6 7">
    <name type="scientific">Paenibacillus woosongensis</name>
    <dbReference type="NCBI Taxonomy" id="307580"/>
    <lineage>
        <taxon>Bacteria</taxon>
        <taxon>Bacillati</taxon>
        <taxon>Bacillota</taxon>
        <taxon>Bacilli</taxon>
        <taxon>Bacillales</taxon>
        <taxon>Paenibacillaceae</taxon>
        <taxon>Paenibacillus</taxon>
    </lineage>
</organism>
<accession>A0A7X2Z5Z7</accession>
<dbReference type="SUPFAM" id="SSF55486">
    <property type="entry name" value="Metalloproteases ('zincins'), catalytic domain"/>
    <property type="match status" value="1"/>
</dbReference>
<dbReference type="RefSeq" id="WP_155613503.1">
    <property type="nucleotide sequence ID" value="NZ_WNZW01000021.1"/>
</dbReference>
<evidence type="ECO:0000313" key="7">
    <source>
        <dbReference type="Proteomes" id="UP000447876"/>
    </source>
</evidence>
<comment type="cofactor">
    <cofactor evidence="2">
        <name>Zn(2+)</name>
        <dbReference type="ChEBI" id="CHEBI:29105"/>
    </cofactor>
    <text evidence="2">Binds 1 zinc ion per subunit.</text>
</comment>
<feature type="compositionally biased region" description="Polar residues" evidence="3">
    <location>
        <begin position="37"/>
        <end position="60"/>
    </location>
</feature>
<protein>
    <submittedName>
        <fullName evidence="6">M1 family peptidase</fullName>
    </submittedName>
</protein>
<feature type="binding site" evidence="2">
    <location>
        <position position="404"/>
    </location>
    <ligand>
        <name>Zn(2+)</name>
        <dbReference type="ChEBI" id="CHEBI:29105"/>
        <note>catalytic</note>
    </ligand>
</feature>
<comment type="caution">
    <text evidence="6">The sequence shown here is derived from an EMBL/GenBank/DDBJ whole genome shotgun (WGS) entry which is preliminary data.</text>
</comment>
<dbReference type="Proteomes" id="UP000447876">
    <property type="component" value="Unassembled WGS sequence"/>
</dbReference>
<proteinExistence type="predicted"/>
<evidence type="ECO:0000256" key="1">
    <source>
        <dbReference type="PIRSR" id="PIRSR634015-1"/>
    </source>
</evidence>
<keyword evidence="2" id="KW-0479">Metal-binding</keyword>
<keyword evidence="4" id="KW-1133">Transmembrane helix</keyword>
<dbReference type="Pfam" id="PF01433">
    <property type="entry name" value="Peptidase_M1"/>
    <property type="match status" value="1"/>
</dbReference>
<keyword evidence="4" id="KW-0472">Membrane</keyword>
<sequence length="661" mass="74968">MTRRSIIISMAILTLCLLGGSIMYMLHDDHTDAPSFAPQQGKTASVKASSSPQESIQQPTAEILSNRVTEYHIDVKLNEQERTLTGTQTLSWTHPGEKTVNELYFHLYPNAFASSETTFMKESGGRLRGDVMPKDGWGFIELTDIRTMDGISLLHRIQYVQPDDGNPSDRTLAKVRLPMSVQGGETITLKMSFTVKLPKVFARMGTAGDFVMAGQWFPKLCVYEPVSRRGRSTEGWNLHQYHGNSEFYSDFGIYSVNIDVPSEYKVAATGFPTKPAIQRGERKTVQYYADDVHDFAWAASPSFIYAEEPFSSEEVPGVRIKLYLDPVHKDLKDRYFYAAKVALSNFSKWYGSYPYSTLSIVVPPADGNGAGGMEYPTLITAFGATGDSPGYDELERTVIHEIGHQFFYGMVASNEFEEAWLDEAFTSYAEDRLMEQEFGITTSLPIQAALIHDPKPLTQPSWEFGTADTYARNVYHRGKLVLLDIERQIGNKAMNRALSLYAHRYRFKHPTTADFQRVLEQTTGRSWKNYFNQYVYNGKMADYAIENIDIYKAQKDSNTLYEAVVDIARRGGTYAKVPILFTFQDGHTVRKVLDGKEERSQLKLSYREPLAWAMLDPDYTLVLENKHINNYFKASLDVKVSTRANITVTKLMEMLTSSFLW</sequence>
<dbReference type="CDD" id="cd09604">
    <property type="entry name" value="M1_APN_like"/>
    <property type="match status" value="1"/>
</dbReference>